<dbReference type="GO" id="GO:0003824">
    <property type="term" value="F:catalytic activity"/>
    <property type="evidence" value="ECO:0007669"/>
    <property type="project" value="InterPro"/>
</dbReference>
<dbReference type="InterPro" id="IPR036691">
    <property type="entry name" value="Endo/exonu/phosph_ase_sf"/>
</dbReference>
<dbReference type="PANTHER" id="PTHR33273:SF4">
    <property type="entry name" value="ENDONUCLEASE_EXONUCLEASE_PHOSPHATASE DOMAIN-CONTAINING PROTEIN"/>
    <property type="match status" value="1"/>
</dbReference>
<dbReference type="EMBL" id="LR899012">
    <property type="protein sequence ID" value="CAD7087980.1"/>
    <property type="molecule type" value="Genomic_DNA"/>
</dbReference>
<keyword evidence="3" id="KW-1185">Reference proteome</keyword>
<dbReference type="PANTHER" id="PTHR33273">
    <property type="entry name" value="DOMAIN-CONTAINING PROTEIN, PUTATIVE-RELATED"/>
    <property type="match status" value="1"/>
</dbReference>
<sequence>MVAQDLLEQTTFESEMEIAIISEPYRNRHGGVWVTDSTDGAAIWACGRQAIQCTASQAASGFVWAKISGVYVFSFYAPPSLTLSEFEQMLDNLVLDARGRSPKVIAGDFNAALEWGSRESNVRGRSLIETFMQMDIVLASEGASRKGGQAKL</sequence>
<dbReference type="Proteomes" id="UP000594454">
    <property type="component" value="Chromosome 4"/>
</dbReference>
<accession>A0A7R8YX25</accession>
<dbReference type="AlphaFoldDB" id="A0A7R8YX25"/>
<evidence type="ECO:0000313" key="3">
    <source>
        <dbReference type="Proteomes" id="UP000594454"/>
    </source>
</evidence>
<protein>
    <recommendedName>
        <fullName evidence="1">Endonuclease/exonuclease/phosphatase domain-containing protein</fullName>
    </recommendedName>
</protein>
<organism evidence="2 3">
    <name type="scientific">Hermetia illucens</name>
    <name type="common">Black soldier fly</name>
    <dbReference type="NCBI Taxonomy" id="343691"/>
    <lineage>
        <taxon>Eukaryota</taxon>
        <taxon>Metazoa</taxon>
        <taxon>Ecdysozoa</taxon>
        <taxon>Arthropoda</taxon>
        <taxon>Hexapoda</taxon>
        <taxon>Insecta</taxon>
        <taxon>Pterygota</taxon>
        <taxon>Neoptera</taxon>
        <taxon>Endopterygota</taxon>
        <taxon>Diptera</taxon>
        <taxon>Brachycera</taxon>
        <taxon>Stratiomyomorpha</taxon>
        <taxon>Stratiomyidae</taxon>
        <taxon>Hermetiinae</taxon>
        <taxon>Hermetia</taxon>
    </lineage>
</organism>
<evidence type="ECO:0000259" key="1">
    <source>
        <dbReference type="Pfam" id="PF14529"/>
    </source>
</evidence>
<name>A0A7R8YX25_HERIL</name>
<proteinExistence type="predicted"/>
<dbReference type="InterPro" id="IPR005135">
    <property type="entry name" value="Endo/exonuclease/phosphatase"/>
</dbReference>
<dbReference type="Pfam" id="PF14529">
    <property type="entry name" value="Exo_endo_phos_2"/>
    <property type="match status" value="1"/>
</dbReference>
<gene>
    <name evidence="2" type="ORF">HERILL_LOCUS10649</name>
</gene>
<dbReference type="InParanoid" id="A0A7R8YX25"/>
<dbReference type="Gene3D" id="3.60.10.10">
    <property type="entry name" value="Endonuclease/exonuclease/phosphatase"/>
    <property type="match status" value="1"/>
</dbReference>
<evidence type="ECO:0000313" key="2">
    <source>
        <dbReference type="EMBL" id="CAD7087980.1"/>
    </source>
</evidence>
<dbReference type="SUPFAM" id="SSF56219">
    <property type="entry name" value="DNase I-like"/>
    <property type="match status" value="1"/>
</dbReference>
<reference evidence="2 3" key="1">
    <citation type="submission" date="2020-11" db="EMBL/GenBank/DDBJ databases">
        <authorList>
            <person name="Wallbank WR R."/>
            <person name="Pardo Diaz C."/>
            <person name="Kozak K."/>
            <person name="Martin S."/>
            <person name="Jiggins C."/>
            <person name="Moest M."/>
            <person name="Warren A I."/>
            <person name="Generalovic N T."/>
            <person name="Byers J.R.P. K."/>
            <person name="Montejo-Kovacevich G."/>
            <person name="Yen C E."/>
        </authorList>
    </citation>
    <scope>NUCLEOTIDE SEQUENCE [LARGE SCALE GENOMIC DNA]</scope>
</reference>
<feature type="domain" description="Endonuclease/exonuclease/phosphatase" evidence="1">
    <location>
        <begin position="70"/>
        <end position="141"/>
    </location>
</feature>